<dbReference type="EMBL" id="JBJQOH010000002">
    <property type="protein sequence ID" value="KAL3695828.1"/>
    <property type="molecule type" value="Genomic_DNA"/>
</dbReference>
<keyword evidence="4" id="KW-1185">Reference proteome</keyword>
<reference evidence="3 4" key="1">
    <citation type="submission" date="2024-09" db="EMBL/GenBank/DDBJ databases">
        <title>Chromosome-scale assembly of Riccia sorocarpa.</title>
        <authorList>
            <person name="Paukszto L."/>
        </authorList>
    </citation>
    <scope>NUCLEOTIDE SEQUENCE [LARGE SCALE GENOMIC DNA]</scope>
    <source>
        <strain evidence="3">LP-2024</strain>
        <tissue evidence="3">Aerial parts of the thallus</tissue>
    </source>
</reference>
<evidence type="ECO:0000313" key="4">
    <source>
        <dbReference type="Proteomes" id="UP001633002"/>
    </source>
</evidence>
<accession>A0ABD3HWQ7</accession>
<dbReference type="AlphaFoldDB" id="A0ABD3HWQ7"/>
<organism evidence="3 4">
    <name type="scientific">Riccia sorocarpa</name>
    <dbReference type="NCBI Taxonomy" id="122646"/>
    <lineage>
        <taxon>Eukaryota</taxon>
        <taxon>Viridiplantae</taxon>
        <taxon>Streptophyta</taxon>
        <taxon>Embryophyta</taxon>
        <taxon>Marchantiophyta</taxon>
        <taxon>Marchantiopsida</taxon>
        <taxon>Marchantiidae</taxon>
        <taxon>Marchantiales</taxon>
        <taxon>Ricciaceae</taxon>
        <taxon>Riccia</taxon>
    </lineage>
</organism>
<dbReference type="InterPro" id="IPR054424">
    <property type="entry name" value="Replitron_HUH"/>
</dbReference>
<feature type="region of interest" description="Disordered" evidence="1">
    <location>
        <begin position="39"/>
        <end position="109"/>
    </location>
</feature>
<dbReference type="Pfam" id="PF21859">
    <property type="entry name" value="Replitron_HUH"/>
    <property type="match status" value="1"/>
</dbReference>
<evidence type="ECO:0000313" key="3">
    <source>
        <dbReference type="EMBL" id="KAL3695828.1"/>
    </source>
</evidence>
<feature type="domain" description="Replitron HUH endonuclease" evidence="2">
    <location>
        <begin position="119"/>
        <end position="234"/>
    </location>
</feature>
<comment type="caution">
    <text evidence="3">The sequence shown here is derived from an EMBL/GenBank/DDBJ whole genome shotgun (WGS) entry which is preliminary data.</text>
</comment>
<proteinExistence type="predicted"/>
<gene>
    <name evidence="3" type="ORF">R1sor_009904</name>
</gene>
<protein>
    <recommendedName>
        <fullName evidence="2">Replitron HUH endonuclease domain-containing protein</fullName>
    </recommendedName>
</protein>
<name>A0ABD3HWQ7_9MARC</name>
<dbReference type="Proteomes" id="UP001633002">
    <property type="component" value="Unassembled WGS sequence"/>
</dbReference>
<feature type="region of interest" description="Disordered" evidence="1">
    <location>
        <begin position="423"/>
        <end position="447"/>
    </location>
</feature>
<evidence type="ECO:0000259" key="2">
    <source>
        <dbReference type="Pfam" id="PF21859"/>
    </source>
</evidence>
<feature type="region of interest" description="Disordered" evidence="1">
    <location>
        <begin position="349"/>
        <end position="379"/>
    </location>
</feature>
<evidence type="ECO:0000256" key="1">
    <source>
        <dbReference type="SAM" id="MobiDB-lite"/>
    </source>
</evidence>
<sequence>MFFVVKVEPNYVLLSDRNGKEIYHTKWFVKQVRGQKFYNLPPPRSGRTTASVASPTRLKQKARAKKATTIPEAFGIPSPQQNAPGPKNVPQKKKSEAPKSRRVPPKQMDVSLTVGQVGADVEATVFDKLALYIEREAKLGLIAFERDDTNLQLHIQGVMTIVASSVRSIKIDILKEIGWDVQAPVGGVVCVKSVKNQGLHTVTRLIGYCLKDEDQDHFRMYCTNVTEQQMEEGKKRHILFGASGYKNRLELSLHNLLGRALQFRRYRCKNPLSLSFRGCIQEMIHSGQYLPALKWVVMPTVSKLFAERKWLAAVSPEAMSMADIDHVFFNVQQPERYYSEHGMEEMFAEDRQPQRSMNPNERTAAEIPANDPLQPPQHSPTLVDSPWTGTDHQPVEFLEVDLDKMSAEEVKKLLNAGYGLTHRTQVTGEENEAPTDAGPSEEYISFL</sequence>